<reference evidence="2" key="2">
    <citation type="submission" date="2016-05" db="EMBL/GenBank/DDBJ databases">
        <title>Comparative analysis highlights variable genome content of wheat rusts and divergence of the mating loci.</title>
        <authorList>
            <person name="Cuomo C.A."/>
            <person name="Bakkeren G."/>
            <person name="Szabo L."/>
            <person name="Khalil H."/>
            <person name="Joly D."/>
            <person name="Goldberg J."/>
            <person name="Young S."/>
            <person name="Zeng Q."/>
            <person name="Fellers J."/>
        </authorList>
    </citation>
    <scope>NUCLEOTIDE SEQUENCE [LARGE SCALE GENOMIC DNA]</scope>
    <source>
        <strain evidence="2">1-1 BBBD Race 1</strain>
    </source>
</reference>
<gene>
    <name evidence="2" type="ORF">PTTG_26524</name>
</gene>
<evidence type="ECO:0000313" key="2">
    <source>
        <dbReference type="EMBL" id="OAV95810.1"/>
    </source>
</evidence>
<dbReference type="EMBL" id="ADAS02000025">
    <property type="protein sequence ID" value="OAV95810.1"/>
    <property type="molecule type" value="Genomic_DNA"/>
</dbReference>
<dbReference type="VEuPathDB" id="FungiDB:PTTG_26524"/>
<keyword evidence="4" id="KW-1185">Reference proteome</keyword>
<evidence type="ECO:0000256" key="1">
    <source>
        <dbReference type="SAM" id="MobiDB-lite"/>
    </source>
</evidence>
<reference evidence="2" key="1">
    <citation type="submission" date="2009-11" db="EMBL/GenBank/DDBJ databases">
        <authorList>
            <consortium name="The Broad Institute Genome Sequencing Platform"/>
            <person name="Ward D."/>
            <person name="Feldgarden M."/>
            <person name="Earl A."/>
            <person name="Young S.K."/>
            <person name="Zeng Q."/>
            <person name="Koehrsen M."/>
            <person name="Alvarado L."/>
            <person name="Berlin A."/>
            <person name="Bochicchio J."/>
            <person name="Borenstein D."/>
            <person name="Chapman S.B."/>
            <person name="Chen Z."/>
            <person name="Engels R."/>
            <person name="Freedman E."/>
            <person name="Gellesch M."/>
            <person name="Goldberg J."/>
            <person name="Griggs A."/>
            <person name="Gujja S."/>
            <person name="Heilman E."/>
            <person name="Heiman D."/>
            <person name="Hepburn T."/>
            <person name="Howarth C."/>
            <person name="Jen D."/>
            <person name="Larson L."/>
            <person name="Lewis B."/>
            <person name="Mehta T."/>
            <person name="Park D."/>
            <person name="Pearson M."/>
            <person name="Roberts A."/>
            <person name="Saif S."/>
            <person name="Shea T."/>
            <person name="Shenoy N."/>
            <person name="Sisk P."/>
            <person name="Stolte C."/>
            <person name="Sykes S."/>
            <person name="Thomson T."/>
            <person name="Walk T."/>
            <person name="White J."/>
            <person name="Yandava C."/>
            <person name="Izard J."/>
            <person name="Baranova O.V."/>
            <person name="Blanton J.M."/>
            <person name="Tanner A.C."/>
            <person name="Dewhirst F.E."/>
            <person name="Haas B."/>
            <person name="Nusbaum C."/>
            <person name="Birren B."/>
        </authorList>
    </citation>
    <scope>NUCLEOTIDE SEQUENCE [LARGE SCALE GENOMIC DNA]</scope>
    <source>
        <strain evidence="2">1-1 BBBD Race 1</strain>
    </source>
</reference>
<accession>A0A180GSS1</accession>
<dbReference type="Proteomes" id="UP000005240">
    <property type="component" value="Unassembled WGS sequence"/>
</dbReference>
<proteinExistence type="predicted"/>
<reference evidence="3" key="4">
    <citation type="submission" date="2025-05" db="UniProtKB">
        <authorList>
            <consortium name="EnsemblFungi"/>
        </authorList>
    </citation>
    <scope>IDENTIFICATION</scope>
    <source>
        <strain evidence="3">isolate 1-1 / race 1 (BBBD)</strain>
    </source>
</reference>
<sequence>MFLIASVCQDLGLSLERLKRKERNPNPARGEATSTPDEAPKQPKRSGPLISSKLESNANSDPMGSSLNDRILDLSTGTAAASIP</sequence>
<evidence type="ECO:0000313" key="3">
    <source>
        <dbReference type="EnsemblFungi" id="PTTG_26524-t43_1-p1"/>
    </source>
</evidence>
<feature type="region of interest" description="Disordered" evidence="1">
    <location>
        <begin position="17"/>
        <end position="84"/>
    </location>
</feature>
<protein>
    <submittedName>
        <fullName evidence="2 3">Uncharacterized protein</fullName>
    </submittedName>
</protein>
<feature type="compositionally biased region" description="Polar residues" evidence="1">
    <location>
        <begin position="53"/>
        <end position="68"/>
    </location>
</feature>
<dbReference type="EnsemblFungi" id="PTTG_26524-t43_1">
    <property type="protein sequence ID" value="PTTG_26524-t43_1-p1"/>
    <property type="gene ID" value="PTTG_26524"/>
</dbReference>
<name>A0A180GSS1_PUCT1</name>
<feature type="compositionally biased region" description="Polar residues" evidence="1">
    <location>
        <begin position="75"/>
        <end position="84"/>
    </location>
</feature>
<evidence type="ECO:0000313" key="4">
    <source>
        <dbReference type="Proteomes" id="UP000005240"/>
    </source>
</evidence>
<reference evidence="3 4" key="3">
    <citation type="journal article" date="2017" name="G3 (Bethesda)">
        <title>Comparative analysis highlights variable genome content of wheat rusts and divergence of the mating loci.</title>
        <authorList>
            <person name="Cuomo C.A."/>
            <person name="Bakkeren G."/>
            <person name="Khalil H.B."/>
            <person name="Panwar V."/>
            <person name="Joly D."/>
            <person name="Linning R."/>
            <person name="Sakthikumar S."/>
            <person name="Song X."/>
            <person name="Adiconis X."/>
            <person name="Fan L."/>
            <person name="Goldberg J.M."/>
            <person name="Levin J.Z."/>
            <person name="Young S."/>
            <person name="Zeng Q."/>
            <person name="Anikster Y."/>
            <person name="Bruce M."/>
            <person name="Wang M."/>
            <person name="Yin C."/>
            <person name="McCallum B."/>
            <person name="Szabo L.J."/>
            <person name="Hulbert S."/>
            <person name="Chen X."/>
            <person name="Fellers J.P."/>
        </authorList>
    </citation>
    <scope>NUCLEOTIDE SEQUENCE</scope>
    <source>
        <strain evidence="3">isolate 1-1 / race 1 (BBBD)</strain>
        <strain evidence="4">Isolate 1-1 / race 1 (BBBD)</strain>
    </source>
</reference>
<organism evidence="2">
    <name type="scientific">Puccinia triticina (isolate 1-1 / race 1 (BBBD))</name>
    <name type="common">Brown leaf rust fungus</name>
    <dbReference type="NCBI Taxonomy" id="630390"/>
    <lineage>
        <taxon>Eukaryota</taxon>
        <taxon>Fungi</taxon>
        <taxon>Dikarya</taxon>
        <taxon>Basidiomycota</taxon>
        <taxon>Pucciniomycotina</taxon>
        <taxon>Pucciniomycetes</taxon>
        <taxon>Pucciniales</taxon>
        <taxon>Pucciniaceae</taxon>
        <taxon>Puccinia</taxon>
    </lineage>
</organism>
<dbReference type="AlphaFoldDB" id="A0A180GSS1"/>